<evidence type="ECO:0000313" key="2">
    <source>
        <dbReference type="Proteomes" id="UP000019146"/>
    </source>
</evidence>
<dbReference type="KEGG" id="bcai:K788_00030450"/>
<sequence length="30" mass="3090">MLLVAGKGCTSVRMALRAEAAGLDMPAEAR</sequence>
<organism evidence="1 2">
    <name type="scientific">Paraburkholderia caribensis MBA4</name>
    <dbReference type="NCBI Taxonomy" id="1323664"/>
    <lineage>
        <taxon>Bacteria</taxon>
        <taxon>Pseudomonadati</taxon>
        <taxon>Pseudomonadota</taxon>
        <taxon>Betaproteobacteria</taxon>
        <taxon>Burkholderiales</taxon>
        <taxon>Burkholderiaceae</taxon>
        <taxon>Paraburkholderia</taxon>
    </lineage>
</organism>
<dbReference type="EMBL" id="CP012748">
    <property type="protein sequence ID" value="ALL71559.1"/>
    <property type="molecule type" value="Genomic_DNA"/>
</dbReference>
<geneLocation type="plasmid" evidence="2"/>
<reference evidence="1 2" key="1">
    <citation type="journal article" date="2014" name="Genome Announc.">
        <title>Draft Genome Sequence of the Haloacid-Degrading Burkholderia caribensis Strain MBA4.</title>
        <authorList>
            <person name="Pan Y."/>
            <person name="Kong K.F."/>
            <person name="Tsang J.S."/>
        </authorList>
    </citation>
    <scope>NUCLEOTIDE SEQUENCE [LARGE SCALE GENOMIC DNA]</scope>
    <source>
        <strain evidence="1 2">MBA4</strain>
        <plasmid evidence="2">Plasmid</plasmid>
    </source>
</reference>
<dbReference type="Proteomes" id="UP000019146">
    <property type="component" value="Plasmid unnamed"/>
</dbReference>
<protein>
    <submittedName>
        <fullName evidence="1">Uncharacterized protein</fullName>
    </submittedName>
</protein>
<accession>A0A0P0RR72</accession>
<keyword evidence="1" id="KW-0614">Plasmid</keyword>
<name>A0A0P0RR72_9BURK</name>
<gene>
    <name evidence="1" type="ORF">K788_00030450</name>
</gene>
<evidence type="ECO:0000313" key="1">
    <source>
        <dbReference type="EMBL" id="ALL71559.1"/>
    </source>
</evidence>
<dbReference type="AlphaFoldDB" id="A0A0P0RR72"/>
<proteinExistence type="predicted"/>